<reference evidence="1" key="1">
    <citation type="submission" date="2022-04" db="EMBL/GenBank/DDBJ databases">
        <title>Chromosome-scale genome assembly of Holotrichia oblita Faldermann.</title>
        <authorList>
            <person name="Rongchong L."/>
        </authorList>
    </citation>
    <scope>NUCLEOTIDE SEQUENCE</scope>
    <source>
        <strain evidence="1">81SQS9</strain>
    </source>
</reference>
<evidence type="ECO:0000313" key="1">
    <source>
        <dbReference type="EMBL" id="KAI4470986.1"/>
    </source>
</evidence>
<evidence type="ECO:0000313" key="2">
    <source>
        <dbReference type="Proteomes" id="UP001056778"/>
    </source>
</evidence>
<protein>
    <submittedName>
        <fullName evidence="1">B9 domain-containing</fullName>
    </submittedName>
</protein>
<gene>
    <name evidence="1" type="ORF">MML48_1g00933</name>
</gene>
<proteinExistence type="predicted"/>
<organism evidence="1 2">
    <name type="scientific">Holotrichia oblita</name>
    <name type="common">Chafer beetle</name>
    <dbReference type="NCBI Taxonomy" id="644536"/>
    <lineage>
        <taxon>Eukaryota</taxon>
        <taxon>Metazoa</taxon>
        <taxon>Ecdysozoa</taxon>
        <taxon>Arthropoda</taxon>
        <taxon>Hexapoda</taxon>
        <taxon>Insecta</taxon>
        <taxon>Pterygota</taxon>
        <taxon>Neoptera</taxon>
        <taxon>Endopterygota</taxon>
        <taxon>Coleoptera</taxon>
        <taxon>Polyphaga</taxon>
        <taxon>Scarabaeiformia</taxon>
        <taxon>Scarabaeidae</taxon>
        <taxon>Melolonthinae</taxon>
        <taxon>Holotrichia</taxon>
    </lineage>
</organism>
<name>A0ACB9TW03_HOLOL</name>
<dbReference type="EMBL" id="CM043015">
    <property type="protein sequence ID" value="KAI4470986.1"/>
    <property type="molecule type" value="Genomic_DNA"/>
</dbReference>
<comment type="caution">
    <text evidence="1">The sequence shown here is derived from an EMBL/GenBank/DDBJ whole genome shotgun (WGS) entry which is preliminary data.</text>
</comment>
<keyword evidence="2" id="KW-1185">Reference proteome</keyword>
<accession>A0ACB9TW03</accession>
<sequence>MFTPNDIFLYHLEEDGNNWKIISGKNEGQTQVVCSEFEDICNWSFPLDIHLVSTGVPGWPKIYIQVYHLDWFGRTHLYGYGFVSLPTSPGSHTLNCYTWRPFGTVRERFVQFFLGGGPRIKYPDLVFTSKDRYKLNTEAMGVVTFDESTCDINCCCDEDCSEQNKLVFDYCKTEANRIYDTRYCQYSMLRYKNHTPYEWKINQNSLLCIMKNNLPPEYSFHGELSFSDNKAKLHKANTYHWKSKSLTKPIPIYSNANYRYGDYIWIVQNSIKKILNIPSSLEGTATVFRRNVKYLQKTKTKCIQTDISDRNNLLDINSFIANVTVVSNSQDFNAENQLQNCSRTVCIPVEAQICDNDLNNCRNITKFDEAINFTANCTITNRPNDCHHLLKKLRYVIFHNGTNGIKRVEVLFSLSNLTYNTAYPIYLLQEFEIDYVWINATRKYSYQRSGNPGYLVGKPIMLGKVEHYLKKKRSPSIIRNPLDIASNFLVLSMNKDGICVLNNNTNTIVNFGYNMILTCKIVEFLNITNTTAKQHCEEIQKAIFKIFGDYTHPSNVTTIFAKFGNADGSKTDDWENITFTVKPEVLLMNVSGTFAPNNLKINCQNLYSTIKIDIFHARQVVKNLHNQEKIVGLVVSFDNQHNKSFSIHTKRIALQLHLRSEVMFYDVTTKKRKLFLGPPSIDIKLPYDFFYPFVKVKIKVIIEIYSDIESRFKYMYCLFSYITTEYERVLSVKTTTNINGSVRRPTPVYPSHVATQAGPGRPTSLLESPTHPPGQYQIVRVVVSRDEKGYGMKVSGDNPVYVQSVKPGGAAEKAGLHSGDKIMEGEILLLLLLLPLNGYKTKDIRQRRKEKKEEDISQQEPTTYAYLPYAAGITNRLQKTLAKKNIRTRFNTQEDRAVTPAESRSTA</sequence>
<dbReference type="Proteomes" id="UP001056778">
    <property type="component" value="Chromosome 1"/>
</dbReference>